<accession>A0A4Q7YBA7</accession>
<keyword evidence="14" id="KW-1185">Reference proteome</keyword>
<evidence type="ECO:0000256" key="10">
    <source>
        <dbReference type="SAM" id="MobiDB-lite"/>
    </source>
</evidence>
<evidence type="ECO:0000313" key="14">
    <source>
        <dbReference type="Proteomes" id="UP000292507"/>
    </source>
</evidence>
<feature type="transmembrane region" description="Helical" evidence="11">
    <location>
        <begin position="107"/>
        <end position="124"/>
    </location>
</feature>
<dbReference type="AlphaFoldDB" id="A0A4Q7YBA7"/>
<evidence type="ECO:0000256" key="1">
    <source>
        <dbReference type="ARBA" id="ARBA00004141"/>
    </source>
</evidence>
<dbReference type="RefSeq" id="WP_104528757.1">
    <property type="nucleotide sequence ID" value="NZ_POQT01000017.1"/>
</dbReference>
<evidence type="ECO:0000256" key="5">
    <source>
        <dbReference type="ARBA" id="ARBA00022989"/>
    </source>
</evidence>
<dbReference type="Gene3D" id="1.20.1440.130">
    <property type="entry name" value="VKOR domain"/>
    <property type="match status" value="1"/>
</dbReference>
<keyword evidence="6" id="KW-0560">Oxidoreductase</keyword>
<evidence type="ECO:0000256" key="4">
    <source>
        <dbReference type="ARBA" id="ARBA00022719"/>
    </source>
</evidence>
<evidence type="ECO:0000259" key="12">
    <source>
        <dbReference type="Pfam" id="PF07884"/>
    </source>
</evidence>
<comment type="caution">
    <text evidence="13">The sequence shown here is derived from an EMBL/GenBank/DDBJ whole genome shotgun (WGS) entry which is preliminary data.</text>
</comment>
<reference evidence="13 14" key="1">
    <citation type="submission" date="2019-02" db="EMBL/GenBank/DDBJ databases">
        <title>Sequencing the genomes of 1000 actinobacteria strains.</title>
        <authorList>
            <person name="Klenk H.-P."/>
        </authorList>
    </citation>
    <scope>NUCLEOTIDE SEQUENCE [LARGE SCALE GENOMIC DNA]</scope>
    <source>
        <strain evidence="13 14">DSM 44509</strain>
    </source>
</reference>
<evidence type="ECO:0000313" key="13">
    <source>
        <dbReference type="EMBL" id="RZU34502.1"/>
    </source>
</evidence>
<organism evidence="13 14">
    <name type="scientific">Blastococcus saxobsidens</name>
    <dbReference type="NCBI Taxonomy" id="138336"/>
    <lineage>
        <taxon>Bacteria</taxon>
        <taxon>Bacillati</taxon>
        <taxon>Actinomycetota</taxon>
        <taxon>Actinomycetes</taxon>
        <taxon>Geodermatophilales</taxon>
        <taxon>Geodermatophilaceae</taxon>
        <taxon>Blastococcus</taxon>
    </lineage>
</organism>
<keyword evidence="4" id="KW-0874">Quinone</keyword>
<keyword evidence="7 11" id="KW-0472">Membrane</keyword>
<keyword evidence="8" id="KW-1015">Disulfide bond</keyword>
<evidence type="ECO:0000256" key="9">
    <source>
        <dbReference type="ARBA" id="ARBA00023284"/>
    </source>
</evidence>
<dbReference type="GO" id="GO:0016020">
    <property type="term" value="C:membrane"/>
    <property type="evidence" value="ECO:0007669"/>
    <property type="project" value="UniProtKB-SubCell"/>
</dbReference>
<evidence type="ECO:0000256" key="3">
    <source>
        <dbReference type="ARBA" id="ARBA00022692"/>
    </source>
</evidence>
<feature type="compositionally biased region" description="Basic residues" evidence="10">
    <location>
        <begin position="1"/>
        <end position="10"/>
    </location>
</feature>
<evidence type="ECO:0000256" key="11">
    <source>
        <dbReference type="SAM" id="Phobius"/>
    </source>
</evidence>
<evidence type="ECO:0000256" key="7">
    <source>
        <dbReference type="ARBA" id="ARBA00023136"/>
    </source>
</evidence>
<keyword evidence="9" id="KW-0676">Redox-active center</keyword>
<dbReference type="InterPro" id="IPR012932">
    <property type="entry name" value="VKOR"/>
</dbReference>
<dbReference type="GO" id="GO:0048038">
    <property type="term" value="F:quinone binding"/>
    <property type="evidence" value="ECO:0007669"/>
    <property type="project" value="UniProtKB-KW"/>
</dbReference>
<dbReference type="EMBL" id="SHKV01000001">
    <property type="protein sequence ID" value="RZU34502.1"/>
    <property type="molecule type" value="Genomic_DNA"/>
</dbReference>
<proteinExistence type="inferred from homology"/>
<protein>
    <submittedName>
        <fullName evidence="13">Vitamin K epoxide reductase family protein</fullName>
    </submittedName>
</protein>
<keyword evidence="3 11" id="KW-0812">Transmembrane</keyword>
<sequence length="197" mass="20563">MRSTTVRRRPAGPPAATVRPGPGGVGRSSSPVAERVSDDLRRGSGSFLEQRRRVAGLTSLASAALGVVGLYQFGLLRRVPEPSLPFLGADAVDASGEAYQQLKTPDAAIGLLSAGVTLALAGMGDRDRARTRPWVPLALAAKTAADAGGGIYLFIEQVTKHRKVCSWCTVAAAAQVATLPLALPEARAALRRLRGRS</sequence>
<dbReference type="OrthoDB" id="853192at2"/>
<evidence type="ECO:0000256" key="2">
    <source>
        <dbReference type="ARBA" id="ARBA00006214"/>
    </source>
</evidence>
<dbReference type="InterPro" id="IPR038354">
    <property type="entry name" value="VKOR_sf"/>
</dbReference>
<feature type="region of interest" description="Disordered" evidence="10">
    <location>
        <begin position="1"/>
        <end position="38"/>
    </location>
</feature>
<evidence type="ECO:0000256" key="6">
    <source>
        <dbReference type="ARBA" id="ARBA00023002"/>
    </source>
</evidence>
<comment type="subcellular location">
    <subcellularLocation>
        <location evidence="1">Membrane</location>
        <topology evidence="1">Multi-pass membrane protein</topology>
    </subcellularLocation>
</comment>
<dbReference type="GO" id="GO:0016491">
    <property type="term" value="F:oxidoreductase activity"/>
    <property type="evidence" value="ECO:0007669"/>
    <property type="project" value="UniProtKB-KW"/>
</dbReference>
<comment type="similarity">
    <text evidence="2">Belongs to the VKOR family.</text>
</comment>
<dbReference type="Pfam" id="PF07884">
    <property type="entry name" value="VKOR"/>
    <property type="match status" value="1"/>
</dbReference>
<keyword evidence="5 11" id="KW-1133">Transmembrane helix</keyword>
<feature type="domain" description="Vitamin K epoxide reductase" evidence="12">
    <location>
        <begin position="60"/>
        <end position="182"/>
    </location>
</feature>
<feature type="transmembrane region" description="Helical" evidence="11">
    <location>
        <begin position="54"/>
        <end position="74"/>
    </location>
</feature>
<dbReference type="Proteomes" id="UP000292507">
    <property type="component" value="Unassembled WGS sequence"/>
</dbReference>
<name>A0A4Q7YBA7_9ACTN</name>
<evidence type="ECO:0000256" key="8">
    <source>
        <dbReference type="ARBA" id="ARBA00023157"/>
    </source>
</evidence>
<gene>
    <name evidence="13" type="ORF">BKA19_4272</name>
</gene>